<reference evidence="11" key="1">
    <citation type="submission" date="2016-10" db="EMBL/GenBank/DDBJ databases">
        <authorList>
            <person name="Varghese N."/>
            <person name="Submissions S."/>
        </authorList>
    </citation>
    <scope>NUCLEOTIDE SEQUENCE [LARGE SCALE GENOMIC DNA]</scope>
    <source>
        <strain evidence="11">SP</strain>
    </source>
</reference>
<dbReference type="GO" id="GO:0004715">
    <property type="term" value="F:non-membrane spanning protein tyrosine kinase activity"/>
    <property type="evidence" value="ECO:0007669"/>
    <property type="project" value="UniProtKB-EC"/>
</dbReference>
<dbReference type="NCBIfam" id="TIGR01007">
    <property type="entry name" value="eps_fam"/>
    <property type="match status" value="1"/>
</dbReference>
<dbReference type="AlphaFoldDB" id="A0A1H3UMN6"/>
<keyword evidence="6" id="KW-0067">ATP-binding</keyword>
<dbReference type="InterPro" id="IPR050445">
    <property type="entry name" value="Bact_polysacc_biosynth/exp"/>
</dbReference>
<accession>A0A1H3UMN6</accession>
<dbReference type="GO" id="GO:0005524">
    <property type="term" value="F:ATP binding"/>
    <property type="evidence" value="ECO:0007669"/>
    <property type="project" value="UniProtKB-KW"/>
</dbReference>
<dbReference type="Pfam" id="PF13614">
    <property type="entry name" value="AAA_31"/>
    <property type="match status" value="1"/>
</dbReference>
<comment type="similarity">
    <text evidence="1">Belongs to the CpsD/CapB family.</text>
</comment>
<keyword evidence="5" id="KW-0418">Kinase</keyword>
<evidence type="ECO:0000256" key="2">
    <source>
        <dbReference type="ARBA" id="ARBA00011903"/>
    </source>
</evidence>
<evidence type="ECO:0000313" key="11">
    <source>
        <dbReference type="Proteomes" id="UP000198935"/>
    </source>
</evidence>
<dbReference type="InterPro" id="IPR025669">
    <property type="entry name" value="AAA_dom"/>
</dbReference>
<keyword evidence="3" id="KW-0808">Transferase</keyword>
<dbReference type="CDD" id="cd05387">
    <property type="entry name" value="BY-kinase"/>
    <property type="match status" value="1"/>
</dbReference>
<dbReference type="InterPro" id="IPR005702">
    <property type="entry name" value="Wzc-like_C"/>
</dbReference>
<proteinExistence type="inferred from homology"/>
<dbReference type="Proteomes" id="UP000198935">
    <property type="component" value="Unassembled WGS sequence"/>
</dbReference>
<evidence type="ECO:0000313" key="10">
    <source>
        <dbReference type="EMBL" id="SDZ63321.1"/>
    </source>
</evidence>
<comment type="catalytic activity">
    <reaction evidence="8">
        <text>L-tyrosyl-[protein] + ATP = O-phospho-L-tyrosyl-[protein] + ADP + H(+)</text>
        <dbReference type="Rhea" id="RHEA:10596"/>
        <dbReference type="Rhea" id="RHEA-COMP:10136"/>
        <dbReference type="Rhea" id="RHEA-COMP:20101"/>
        <dbReference type="ChEBI" id="CHEBI:15378"/>
        <dbReference type="ChEBI" id="CHEBI:30616"/>
        <dbReference type="ChEBI" id="CHEBI:46858"/>
        <dbReference type="ChEBI" id="CHEBI:61978"/>
        <dbReference type="ChEBI" id="CHEBI:456216"/>
        <dbReference type="EC" id="2.7.10.2"/>
    </reaction>
</comment>
<dbReference type="SUPFAM" id="SSF52540">
    <property type="entry name" value="P-loop containing nucleoside triphosphate hydrolases"/>
    <property type="match status" value="1"/>
</dbReference>
<evidence type="ECO:0000256" key="8">
    <source>
        <dbReference type="ARBA" id="ARBA00051245"/>
    </source>
</evidence>
<gene>
    <name evidence="10" type="ORF">SAMN05421736_12327</name>
</gene>
<sequence length="238" mass="26712">MKVLVRNRERRERLTERHRSLITHYRPQSPASEQYRTMRTNLQFASLNEEIRLITVTSSSPGEGKSTTAANLAISLAQQGFSTLLIDGDMRKPTCHYTFGMDNQSGLTNVLINVHSLSDVLRKSFVPNLHILTSGPIPPNPAELLSLIQMDWLLNELRKQFDYIIVDSPPVLAVADAQILAQRSDGVILVVSSGKTEKENGLKAKELLSRANTKLLGVVLNKKEKKGSHYQEYYARSK</sequence>
<dbReference type="Gene3D" id="3.40.50.300">
    <property type="entry name" value="P-loop containing nucleotide triphosphate hydrolases"/>
    <property type="match status" value="1"/>
</dbReference>
<dbReference type="STRING" id="1503961.SAMN05421736_12327"/>
<dbReference type="EMBL" id="FNPI01000023">
    <property type="protein sequence ID" value="SDZ63321.1"/>
    <property type="molecule type" value="Genomic_DNA"/>
</dbReference>
<protein>
    <recommendedName>
        <fullName evidence="2">non-specific protein-tyrosine kinase</fullName>
        <ecNumber evidence="2">2.7.10.2</ecNumber>
    </recommendedName>
</protein>
<dbReference type="InterPro" id="IPR027417">
    <property type="entry name" value="P-loop_NTPase"/>
</dbReference>
<evidence type="ECO:0000256" key="6">
    <source>
        <dbReference type="ARBA" id="ARBA00022840"/>
    </source>
</evidence>
<evidence type="ECO:0000259" key="9">
    <source>
        <dbReference type="Pfam" id="PF13614"/>
    </source>
</evidence>
<keyword evidence="11" id="KW-1185">Reference proteome</keyword>
<evidence type="ECO:0000256" key="4">
    <source>
        <dbReference type="ARBA" id="ARBA00022741"/>
    </source>
</evidence>
<dbReference type="GO" id="GO:0042802">
    <property type="term" value="F:identical protein binding"/>
    <property type="evidence" value="ECO:0007669"/>
    <property type="project" value="UniProtKB-ARBA"/>
</dbReference>
<dbReference type="FunFam" id="3.40.50.300:FF:000527">
    <property type="entry name" value="Tyrosine-protein kinase etk"/>
    <property type="match status" value="1"/>
</dbReference>
<dbReference type="EC" id="2.7.10.2" evidence="2"/>
<evidence type="ECO:0000256" key="3">
    <source>
        <dbReference type="ARBA" id="ARBA00022679"/>
    </source>
</evidence>
<evidence type="ECO:0000256" key="1">
    <source>
        <dbReference type="ARBA" id="ARBA00007316"/>
    </source>
</evidence>
<keyword evidence="4" id="KW-0547">Nucleotide-binding</keyword>
<evidence type="ECO:0000256" key="7">
    <source>
        <dbReference type="ARBA" id="ARBA00023137"/>
    </source>
</evidence>
<dbReference type="GO" id="GO:0005886">
    <property type="term" value="C:plasma membrane"/>
    <property type="evidence" value="ECO:0007669"/>
    <property type="project" value="UniProtKB-ARBA"/>
</dbReference>
<dbReference type="PANTHER" id="PTHR32309:SF13">
    <property type="entry name" value="FERRIC ENTEROBACTIN TRANSPORT PROTEIN FEPE"/>
    <property type="match status" value="1"/>
</dbReference>
<dbReference type="PANTHER" id="PTHR32309">
    <property type="entry name" value="TYROSINE-PROTEIN KINASE"/>
    <property type="match status" value="1"/>
</dbReference>
<organism evidence="10 11">
    <name type="scientific">Evansella caseinilytica</name>
    <dbReference type="NCBI Taxonomy" id="1503961"/>
    <lineage>
        <taxon>Bacteria</taxon>
        <taxon>Bacillati</taxon>
        <taxon>Bacillota</taxon>
        <taxon>Bacilli</taxon>
        <taxon>Bacillales</taxon>
        <taxon>Bacillaceae</taxon>
        <taxon>Evansella</taxon>
    </lineage>
</organism>
<name>A0A1H3UMN6_9BACI</name>
<feature type="domain" description="AAA" evidence="9">
    <location>
        <begin position="52"/>
        <end position="194"/>
    </location>
</feature>
<keyword evidence="7" id="KW-0829">Tyrosine-protein kinase</keyword>
<evidence type="ECO:0000256" key="5">
    <source>
        <dbReference type="ARBA" id="ARBA00022777"/>
    </source>
</evidence>